<accession>A0AAW5QW40</accession>
<dbReference type="RefSeq" id="WP_261614938.1">
    <property type="nucleotide sequence ID" value="NZ_JALIDZ010000002.1"/>
</dbReference>
<comment type="function">
    <text evidence="9">Part of the tripartite ATP-independent periplasmic (TRAP) transport system.</text>
</comment>
<keyword evidence="12" id="KW-1185">Reference proteome</keyword>
<dbReference type="Proteomes" id="UP001320898">
    <property type="component" value="Unassembled WGS sequence"/>
</dbReference>
<evidence type="ECO:0000256" key="5">
    <source>
        <dbReference type="ARBA" id="ARBA00022692"/>
    </source>
</evidence>
<proteinExistence type="inferred from homology"/>
<dbReference type="InterPro" id="IPR007387">
    <property type="entry name" value="TRAP_DctQ"/>
</dbReference>
<keyword evidence="4 9" id="KW-0997">Cell inner membrane</keyword>
<dbReference type="GO" id="GO:0005886">
    <property type="term" value="C:plasma membrane"/>
    <property type="evidence" value="ECO:0007669"/>
    <property type="project" value="UniProtKB-SubCell"/>
</dbReference>
<feature type="transmembrane region" description="Helical" evidence="9">
    <location>
        <begin position="54"/>
        <end position="77"/>
    </location>
</feature>
<dbReference type="Pfam" id="PF04290">
    <property type="entry name" value="DctQ"/>
    <property type="match status" value="1"/>
</dbReference>
<evidence type="ECO:0000256" key="7">
    <source>
        <dbReference type="ARBA" id="ARBA00023136"/>
    </source>
</evidence>
<comment type="subcellular location">
    <subcellularLocation>
        <location evidence="1 9">Cell inner membrane</location>
        <topology evidence="1 9">Multi-pass membrane protein</topology>
    </subcellularLocation>
</comment>
<evidence type="ECO:0000256" key="8">
    <source>
        <dbReference type="ARBA" id="ARBA00038436"/>
    </source>
</evidence>
<sequence>MIGYLVNGAGRLSAALLLPLIALVLIGIGARLLGFNEVVSWPVSLPVIGSGVTANTLIELQSFLFGIMFLFAGASALRRGEHVMVDMLSGTFSDRTRAVIDSLAILFLMLPFLAVAGWASIGFVERSWFAAETSHSGSLTHIFLFKAAIPVGLFLLALESLSRLCGNIVFLIKGEPVRHD</sequence>
<feature type="transmembrane region" description="Helical" evidence="9">
    <location>
        <begin position="98"/>
        <end position="119"/>
    </location>
</feature>
<evidence type="ECO:0000256" key="2">
    <source>
        <dbReference type="ARBA" id="ARBA00022448"/>
    </source>
</evidence>
<feature type="domain" description="Tripartite ATP-independent periplasmic transporters DctQ component" evidence="10">
    <location>
        <begin position="57"/>
        <end position="166"/>
    </location>
</feature>
<evidence type="ECO:0000256" key="4">
    <source>
        <dbReference type="ARBA" id="ARBA00022519"/>
    </source>
</evidence>
<evidence type="ECO:0000313" key="12">
    <source>
        <dbReference type="Proteomes" id="UP001320898"/>
    </source>
</evidence>
<evidence type="ECO:0000259" key="10">
    <source>
        <dbReference type="Pfam" id="PF04290"/>
    </source>
</evidence>
<keyword evidence="6 9" id="KW-1133">Transmembrane helix</keyword>
<keyword evidence="2 9" id="KW-0813">Transport</keyword>
<evidence type="ECO:0000256" key="6">
    <source>
        <dbReference type="ARBA" id="ARBA00022989"/>
    </source>
</evidence>
<evidence type="ECO:0000256" key="3">
    <source>
        <dbReference type="ARBA" id="ARBA00022475"/>
    </source>
</evidence>
<reference evidence="11 12" key="1">
    <citation type="submission" date="2022-04" db="EMBL/GenBank/DDBJ databases">
        <authorList>
            <person name="Ye Y.-Q."/>
            <person name="Du Z.-J."/>
        </authorList>
    </citation>
    <scope>NUCLEOTIDE SEQUENCE [LARGE SCALE GENOMIC DNA]</scope>
    <source>
        <strain evidence="11 12">A6E488</strain>
    </source>
</reference>
<dbReference type="AlphaFoldDB" id="A0AAW5QW40"/>
<keyword evidence="7 9" id="KW-0472">Membrane</keyword>
<dbReference type="PANTHER" id="PTHR35011:SF4">
    <property type="entry name" value="SLL1102 PROTEIN"/>
    <property type="match status" value="1"/>
</dbReference>
<keyword evidence="5 9" id="KW-0812">Transmembrane</keyword>
<dbReference type="InterPro" id="IPR055348">
    <property type="entry name" value="DctQ"/>
</dbReference>
<dbReference type="GO" id="GO:0022857">
    <property type="term" value="F:transmembrane transporter activity"/>
    <property type="evidence" value="ECO:0007669"/>
    <property type="project" value="UniProtKB-UniRule"/>
</dbReference>
<protein>
    <recommendedName>
        <fullName evidence="9">TRAP transporter small permease protein</fullName>
    </recommendedName>
</protein>
<comment type="caution">
    <text evidence="11">The sequence shown here is derived from an EMBL/GenBank/DDBJ whole genome shotgun (WGS) entry which is preliminary data.</text>
</comment>
<evidence type="ECO:0000256" key="9">
    <source>
        <dbReference type="RuleBase" id="RU369079"/>
    </source>
</evidence>
<evidence type="ECO:0000256" key="1">
    <source>
        <dbReference type="ARBA" id="ARBA00004429"/>
    </source>
</evidence>
<feature type="transmembrane region" description="Helical" evidence="9">
    <location>
        <begin position="139"/>
        <end position="158"/>
    </location>
</feature>
<comment type="similarity">
    <text evidence="8 9">Belongs to the TRAP transporter small permease family.</text>
</comment>
<name>A0AAW5QW40_9HYPH</name>
<keyword evidence="3" id="KW-1003">Cell membrane</keyword>
<dbReference type="PANTHER" id="PTHR35011">
    <property type="entry name" value="2,3-DIKETO-L-GULONATE TRAP TRANSPORTER SMALL PERMEASE PROTEIN YIAM"/>
    <property type="match status" value="1"/>
</dbReference>
<comment type="subunit">
    <text evidence="9">The complex comprises the extracytoplasmic solute receptor protein and the two transmembrane proteins.</text>
</comment>
<evidence type="ECO:0000313" key="11">
    <source>
        <dbReference type="EMBL" id="MCT8971377.1"/>
    </source>
</evidence>
<gene>
    <name evidence="11" type="ORF">MUB46_05830</name>
</gene>
<feature type="transmembrane region" description="Helical" evidence="9">
    <location>
        <begin position="12"/>
        <end position="34"/>
    </location>
</feature>
<organism evidence="11 12">
    <name type="scientific">Microbaculum marinisediminis</name>
    <dbReference type="NCBI Taxonomy" id="2931392"/>
    <lineage>
        <taxon>Bacteria</taxon>
        <taxon>Pseudomonadati</taxon>
        <taxon>Pseudomonadota</taxon>
        <taxon>Alphaproteobacteria</taxon>
        <taxon>Hyphomicrobiales</taxon>
        <taxon>Tepidamorphaceae</taxon>
        <taxon>Microbaculum</taxon>
    </lineage>
</organism>
<dbReference type="EMBL" id="JALIDZ010000002">
    <property type="protein sequence ID" value="MCT8971377.1"/>
    <property type="molecule type" value="Genomic_DNA"/>
</dbReference>